<gene>
    <name evidence="8" type="ORF">G3N55_08900</name>
</gene>
<feature type="signal peptide" evidence="6">
    <location>
        <begin position="1"/>
        <end position="30"/>
    </location>
</feature>
<evidence type="ECO:0000256" key="6">
    <source>
        <dbReference type="SAM" id="SignalP"/>
    </source>
</evidence>
<comment type="caution">
    <text evidence="8">The sequence shown here is derived from an EMBL/GenBank/DDBJ whole genome shotgun (WGS) entry which is preliminary data.</text>
</comment>
<keyword evidence="9" id="KW-1185">Reference proteome</keyword>
<dbReference type="Proteomes" id="UP000469346">
    <property type="component" value="Unassembled WGS sequence"/>
</dbReference>
<dbReference type="CDD" id="cd08168">
    <property type="entry name" value="Cytochrom_C3"/>
    <property type="match status" value="1"/>
</dbReference>
<dbReference type="EMBL" id="JAAGRR010000104">
    <property type="protein sequence ID" value="NDY42958.1"/>
    <property type="molecule type" value="Genomic_DNA"/>
</dbReference>
<dbReference type="GO" id="GO:0020037">
    <property type="term" value="F:heme binding"/>
    <property type="evidence" value="ECO:0007669"/>
    <property type="project" value="InterPro"/>
</dbReference>
<reference evidence="8 9" key="1">
    <citation type="submission" date="2020-02" db="EMBL/GenBank/DDBJ databases">
        <title>Comparative genomics of sulfur disproportionating microorganisms.</title>
        <authorList>
            <person name="Ward L.M."/>
            <person name="Bertran E."/>
            <person name="Johnston D.T."/>
        </authorList>
    </citation>
    <scope>NUCLEOTIDE SEQUENCE [LARGE SCALE GENOMIC DNA]</scope>
    <source>
        <strain evidence="8 9">DSM 100025</strain>
    </source>
</reference>
<keyword evidence="6" id="KW-0732">Signal</keyword>
<organism evidence="8 9">
    <name type="scientific">Dissulfurirhabdus thermomarina</name>
    <dbReference type="NCBI Taxonomy" id="1765737"/>
    <lineage>
        <taxon>Bacteria</taxon>
        <taxon>Deltaproteobacteria</taxon>
        <taxon>Dissulfurirhabdaceae</taxon>
        <taxon>Dissulfurirhabdus</taxon>
    </lineage>
</organism>
<evidence type="ECO:0000313" key="8">
    <source>
        <dbReference type="EMBL" id="NDY42958.1"/>
    </source>
</evidence>
<dbReference type="InterPro" id="IPR020942">
    <property type="entry name" value="Cyt_c_III_dom"/>
</dbReference>
<feature type="chain" id="PRO_5027087173" evidence="6">
    <location>
        <begin position="31"/>
        <end position="158"/>
    </location>
</feature>
<dbReference type="InterPro" id="IPR036280">
    <property type="entry name" value="Multihaem_cyt_sf"/>
</dbReference>
<accession>A0A6N9TPI3</accession>
<sequence length="158" mass="16551">MKRHPGPRTTPLLLPWIAAALILAVAPAPAAEPPETLTLDLQAMCPDIPGLPANKKAVTDFSHRRHAEVYLPGNQAASGLAYRDDFTCAACHPGAASKAELLGADPCRRVEERLRGAGGPARFAAGYHKTCKGCHKAMKAAGKAAGPTKCAGCHGRKR</sequence>
<dbReference type="SUPFAM" id="SSF48695">
    <property type="entry name" value="Multiheme cytochromes"/>
    <property type="match status" value="1"/>
</dbReference>
<evidence type="ECO:0000256" key="2">
    <source>
        <dbReference type="ARBA" id="ARBA00022617"/>
    </source>
</evidence>
<evidence type="ECO:0000259" key="7">
    <source>
        <dbReference type="Pfam" id="PF02085"/>
    </source>
</evidence>
<feature type="domain" description="Class III cytochrome C" evidence="7">
    <location>
        <begin position="54"/>
        <end position="154"/>
    </location>
</feature>
<dbReference type="Pfam" id="PF02085">
    <property type="entry name" value="Cytochrom_CIII"/>
    <property type="match status" value="1"/>
</dbReference>
<dbReference type="GO" id="GO:0009055">
    <property type="term" value="F:electron transfer activity"/>
    <property type="evidence" value="ECO:0007669"/>
    <property type="project" value="InterPro"/>
</dbReference>
<keyword evidence="1" id="KW-0813">Transport</keyword>
<keyword evidence="5" id="KW-0408">Iron</keyword>
<keyword evidence="4" id="KW-0249">Electron transport</keyword>
<evidence type="ECO:0000256" key="3">
    <source>
        <dbReference type="ARBA" id="ARBA00022723"/>
    </source>
</evidence>
<evidence type="ECO:0000256" key="4">
    <source>
        <dbReference type="ARBA" id="ARBA00022982"/>
    </source>
</evidence>
<dbReference type="Gene3D" id="3.90.10.10">
    <property type="entry name" value="Cytochrome C3"/>
    <property type="match status" value="1"/>
</dbReference>
<evidence type="ECO:0000256" key="1">
    <source>
        <dbReference type="ARBA" id="ARBA00022448"/>
    </source>
</evidence>
<dbReference type="AlphaFoldDB" id="A0A6N9TPI3"/>
<evidence type="ECO:0000256" key="5">
    <source>
        <dbReference type="ARBA" id="ARBA00023004"/>
    </source>
</evidence>
<keyword evidence="2" id="KW-0349">Heme</keyword>
<keyword evidence="3" id="KW-0479">Metal-binding</keyword>
<dbReference type="GO" id="GO:0046872">
    <property type="term" value="F:metal ion binding"/>
    <property type="evidence" value="ECO:0007669"/>
    <property type="project" value="UniProtKB-KW"/>
</dbReference>
<name>A0A6N9TPI3_DISTH</name>
<proteinExistence type="predicted"/>
<protein>
    <submittedName>
        <fullName evidence="8">Cytochrome c3 family protein</fullName>
    </submittedName>
</protein>
<evidence type="ECO:0000313" key="9">
    <source>
        <dbReference type="Proteomes" id="UP000469346"/>
    </source>
</evidence>
<dbReference type="RefSeq" id="WP_163299084.1">
    <property type="nucleotide sequence ID" value="NZ_JAAGRR010000104.1"/>
</dbReference>